<dbReference type="RefSeq" id="WP_021756086.1">
    <property type="nucleotide sequence ID" value="NC_022438.1"/>
</dbReference>
<sequence length="119" mass="12513">MMTKPPKKAFPCRRLFSVVAAGVVLALTPVAGALAAPSSPPGGKVAVATRPANVPADYIATPDGFFAPSCVYRLAANQLLMPDRGTEAIVTMSAAQRRLANPAAWAPPPPLYRRAWSTR</sequence>
<name>U3PCW7_LEIXC</name>
<dbReference type="OrthoDB" id="8583929at2"/>
<protein>
    <recommendedName>
        <fullName evidence="4">Secreted protein</fullName>
    </recommendedName>
</protein>
<keyword evidence="1" id="KW-0732">Signal</keyword>
<dbReference type="EMBL" id="CP006734">
    <property type="protein sequence ID" value="AGW42617.1"/>
    <property type="molecule type" value="Genomic_DNA"/>
</dbReference>
<reference evidence="2 3" key="1">
    <citation type="journal article" date="2013" name="Genome Announc.">
        <title>Complete Genome Sequence of Leifsonia xyli subsp. cynodontis Strain DSM46306, a Gram-Positive Bacterial Pathogen of Grasses.</title>
        <authorList>
            <person name="Monteiro-Vitorello C.B."/>
            <person name="Zerillo M.M."/>
            <person name="Van Sluys M.A."/>
            <person name="Camargo L.E."/>
            <person name="Kitajima J.P."/>
        </authorList>
    </citation>
    <scope>NUCLEOTIDE SEQUENCE [LARGE SCALE GENOMIC DNA]</scope>
    <source>
        <strain evidence="2 3">DSM 46306</strain>
    </source>
</reference>
<evidence type="ECO:0000313" key="3">
    <source>
        <dbReference type="Proteomes" id="UP000016743"/>
    </source>
</evidence>
<evidence type="ECO:0000313" key="2">
    <source>
        <dbReference type="EMBL" id="AGW42617.1"/>
    </source>
</evidence>
<dbReference type="AlphaFoldDB" id="U3PCW7"/>
<dbReference type="PATRIC" id="fig|1389489.3.peg.2612"/>
<evidence type="ECO:0000256" key="1">
    <source>
        <dbReference type="SAM" id="SignalP"/>
    </source>
</evidence>
<gene>
    <name evidence="2" type="ORF">O159_27210</name>
</gene>
<evidence type="ECO:0008006" key="4">
    <source>
        <dbReference type="Google" id="ProtNLM"/>
    </source>
</evidence>
<dbReference type="KEGG" id="lxy:O159_27210"/>
<organism evidence="2 3">
    <name type="scientific">Leifsonia xyli subsp. cynodontis DSM 46306</name>
    <dbReference type="NCBI Taxonomy" id="1389489"/>
    <lineage>
        <taxon>Bacteria</taxon>
        <taxon>Bacillati</taxon>
        <taxon>Actinomycetota</taxon>
        <taxon>Actinomycetes</taxon>
        <taxon>Micrococcales</taxon>
        <taxon>Microbacteriaceae</taxon>
        <taxon>Leifsonia</taxon>
    </lineage>
</organism>
<feature type="chain" id="PRO_5004646918" description="Secreted protein" evidence="1">
    <location>
        <begin position="36"/>
        <end position="119"/>
    </location>
</feature>
<proteinExistence type="predicted"/>
<dbReference type="HOGENOM" id="CLU_2058467_0_0_11"/>
<keyword evidence="3" id="KW-1185">Reference proteome</keyword>
<dbReference type="Proteomes" id="UP000016743">
    <property type="component" value="Chromosome"/>
</dbReference>
<feature type="signal peptide" evidence="1">
    <location>
        <begin position="1"/>
        <end position="35"/>
    </location>
</feature>
<accession>U3PCW7</accession>